<dbReference type="Pfam" id="PF00122">
    <property type="entry name" value="E1-E2_ATPase"/>
    <property type="match status" value="1"/>
</dbReference>
<dbReference type="Gene3D" id="3.30.70.100">
    <property type="match status" value="1"/>
</dbReference>
<name>A0ABQ7GXG1_DUNSA</name>
<evidence type="ECO:0000256" key="1">
    <source>
        <dbReference type="ARBA" id="ARBA00022723"/>
    </source>
</evidence>
<proteinExistence type="predicted"/>
<feature type="region of interest" description="Disordered" evidence="3">
    <location>
        <begin position="114"/>
        <end position="148"/>
    </location>
</feature>
<evidence type="ECO:0000313" key="5">
    <source>
        <dbReference type="EMBL" id="KAF5839285.1"/>
    </source>
</evidence>
<evidence type="ECO:0000259" key="4">
    <source>
        <dbReference type="PROSITE" id="PS50846"/>
    </source>
</evidence>
<dbReference type="Pfam" id="PF00403">
    <property type="entry name" value="HMA"/>
    <property type="match status" value="1"/>
</dbReference>
<dbReference type="EMBL" id="MU069548">
    <property type="protein sequence ID" value="KAF5839285.1"/>
    <property type="molecule type" value="Genomic_DNA"/>
</dbReference>
<organism evidence="5 6">
    <name type="scientific">Dunaliella salina</name>
    <name type="common">Green alga</name>
    <name type="synonym">Protococcus salinus</name>
    <dbReference type="NCBI Taxonomy" id="3046"/>
    <lineage>
        <taxon>Eukaryota</taxon>
        <taxon>Viridiplantae</taxon>
        <taxon>Chlorophyta</taxon>
        <taxon>core chlorophytes</taxon>
        <taxon>Chlorophyceae</taxon>
        <taxon>CS clade</taxon>
        <taxon>Chlamydomonadales</taxon>
        <taxon>Dunaliellaceae</taxon>
        <taxon>Dunaliella</taxon>
    </lineage>
</organism>
<feature type="region of interest" description="Disordered" evidence="3">
    <location>
        <begin position="470"/>
        <end position="501"/>
    </location>
</feature>
<dbReference type="PANTHER" id="PTHR43520:SF22">
    <property type="entry name" value="COPPER-TRANSPORTING ATPASE PAA1, CHLOROPLASTIC"/>
    <property type="match status" value="1"/>
</dbReference>
<comment type="caution">
    <text evidence="5">The sequence shown here is derived from an EMBL/GenBank/DDBJ whole genome shotgun (WGS) entry which is preliminary data.</text>
</comment>
<evidence type="ECO:0000256" key="2">
    <source>
        <dbReference type="ARBA" id="ARBA00022967"/>
    </source>
</evidence>
<dbReference type="InterPro" id="IPR036163">
    <property type="entry name" value="HMA_dom_sf"/>
</dbReference>
<dbReference type="Gene3D" id="2.70.150.10">
    <property type="entry name" value="Calcium-transporting ATPase, cytoplasmic transduction domain A"/>
    <property type="match status" value="1"/>
</dbReference>
<feature type="region of interest" description="Disordered" evidence="3">
    <location>
        <begin position="242"/>
        <end position="265"/>
    </location>
</feature>
<accession>A0ABQ7GXG1</accession>
<dbReference type="InterPro" id="IPR017969">
    <property type="entry name" value="Heavy-metal-associated_CS"/>
</dbReference>
<feature type="compositionally biased region" description="Polar residues" evidence="3">
    <location>
        <begin position="71"/>
        <end position="87"/>
    </location>
</feature>
<dbReference type="CDD" id="cd00371">
    <property type="entry name" value="HMA"/>
    <property type="match status" value="1"/>
</dbReference>
<keyword evidence="2" id="KW-1278">Translocase</keyword>
<evidence type="ECO:0000313" key="6">
    <source>
        <dbReference type="Proteomes" id="UP000815325"/>
    </source>
</evidence>
<dbReference type="PANTHER" id="PTHR43520">
    <property type="entry name" value="ATP7, ISOFORM B"/>
    <property type="match status" value="1"/>
</dbReference>
<keyword evidence="6" id="KW-1185">Reference proteome</keyword>
<feature type="domain" description="HMA" evidence="4">
    <location>
        <begin position="169"/>
        <end position="243"/>
    </location>
</feature>
<keyword evidence="1" id="KW-0479">Metal-binding</keyword>
<feature type="compositionally biased region" description="Basic and acidic residues" evidence="3">
    <location>
        <begin position="481"/>
        <end position="501"/>
    </location>
</feature>
<dbReference type="InterPro" id="IPR008250">
    <property type="entry name" value="ATPase_P-typ_transduc_dom_A_sf"/>
</dbReference>
<dbReference type="InterPro" id="IPR059000">
    <property type="entry name" value="ATPase_P-type_domA"/>
</dbReference>
<dbReference type="SUPFAM" id="SSF55008">
    <property type="entry name" value="HMA, heavy metal-associated domain"/>
    <property type="match status" value="1"/>
</dbReference>
<reference evidence="5" key="1">
    <citation type="submission" date="2017-08" db="EMBL/GenBank/DDBJ databases">
        <authorList>
            <person name="Polle J.E."/>
            <person name="Barry K."/>
            <person name="Cushman J."/>
            <person name="Schmutz J."/>
            <person name="Tran D."/>
            <person name="Hathwaick L.T."/>
            <person name="Yim W.C."/>
            <person name="Jenkins J."/>
            <person name="Mckie-Krisberg Z.M."/>
            <person name="Prochnik S."/>
            <person name="Lindquist E."/>
            <person name="Dockter R.B."/>
            <person name="Adam C."/>
            <person name="Molina H."/>
            <person name="Bunkerborg J."/>
            <person name="Jin E."/>
            <person name="Buchheim M."/>
            <person name="Magnuson J."/>
        </authorList>
    </citation>
    <scope>NUCLEOTIDE SEQUENCE</scope>
    <source>
        <strain evidence="5">CCAP 19/18</strain>
    </source>
</reference>
<feature type="region of interest" description="Disordered" evidence="3">
    <location>
        <begin position="64"/>
        <end position="90"/>
    </location>
</feature>
<dbReference type="InterPro" id="IPR006121">
    <property type="entry name" value="HMA_dom"/>
</dbReference>
<dbReference type="SUPFAM" id="SSF81653">
    <property type="entry name" value="Calcium ATPase, transduction domain A"/>
    <property type="match status" value="1"/>
</dbReference>
<gene>
    <name evidence="5" type="ORF">DUNSADRAFT_1158</name>
</gene>
<sequence length="501" mass="51673">MLPAGHMHATCWQRQNGANKHRCSNGASMLHQRAPFSSSCCRKQLQVVHGLKIPWEGGNGCHGWGARKSESGASTPQQKSATANNASRMHPLLRPRQVAMSCITFSSMVSASSWGNGGDNGGGNGGGGGEGRGGWGGGDGGALPGSGGAPASNVLGDVALSEAPDMVEEVILIDVGGMKCGGCVGHVKKVLEEQESVTEASVNLATETALVRVLVPKGSTPHQVKALGEKLAEALTRVGFKSSARTGGTRQEGSPEAGGGSSAQSTAGVMAAKRAAKEAKLRDVTLRLIVAWGLSAVCGLGHLAHALGSNAPAWMHGLHSVPLHAALSAVALLGPGRDIIVDGFKGLIANRPDMNTLVGLGATASFGVSCVAAVMPKLGWKTFFEEPAMLLGFVLVGRALEERAKLQASADMVALQDLVPTRARLALRDGQHREVPADAVSPGDLLAVLPGDRMPVDGVVVFGRSTVDESALTGEPMPATKSEEFKSRQEGNELRSEDVKV</sequence>
<dbReference type="Proteomes" id="UP000815325">
    <property type="component" value="Unassembled WGS sequence"/>
</dbReference>
<protein>
    <submittedName>
        <fullName evidence="5">E1-E2 ATPase-domain-containing protein</fullName>
    </submittedName>
</protein>
<dbReference type="PROSITE" id="PS01047">
    <property type="entry name" value="HMA_1"/>
    <property type="match status" value="1"/>
</dbReference>
<feature type="compositionally biased region" description="Gly residues" evidence="3">
    <location>
        <begin position="115"/>
        <end position="148"/>
    </location>
</feature>
<evidence type="ECO:0000256" key="3">
    <source>
        <dbReference type="SAM" id="MobiDB-lite"/>
    </source>
</evidence>
<dbReference type="PROSITE" id="PS50846">
    <property type="entry name" value="HMA_2"/>
    <property type="match status" value="1"/>
</dbReference>